<dbReference type="GeneID" id="76208226"/>
<dbReference type="PANTHER" id="PTHR42751:SF3">
    <property type="entry name" value="SODIUM_GLUTAMATE SYMPORTER"/>
    <property type="match status" value="1"/>
</dbReference>
<evidence type="ECO:0000259" key="8">
    <source>
        <dbReference type="Pfam" id="PF00999"/>
    </source>
</evidence>
<keyword evidence="4 7" id="KW-0812">Transmembrane</keyword>
<keyword evidence="5 7" id="KW-1133">Transmembrane helix</keyword>
<protein>
    <submittedName>
        <fullName evidence="9">Potassium transporter</fullName>
    </submittedName>
</protein>
<dbReference type="EMBL" id="BGKI01000010">
    <property type="protein sequence ID" value="GBH34968.1"/>
    <property type="molecule type" value="Genomic_DNA"/>
</dbReference>
<evidence type="ECO:0000256" key="3">
    <source>
        <dbReference type="ARBA" id="ARBA00022448"/>
    </source>
</evidence>
<evidence type="ECO:0000313" key="10">
    <source>
        <dbReference type="Proteomes" id="UP000245829"/>
    </source>
</evidence>
<feature type="transmembrane region" description="Helical" evidence="7">
    <location>
        <begin position="298"/>
        <end position="320"/>
    </location>
</feature>
<name>A0A2S2KU34_9ARCH</name>
<feature type="transmembrane region" description="Helical" evidence="7">
    <location>
        <begin position="428"/>
        <end position="450"/>
    </location>
</feature>
<dbReference type="Proteomes" id="UP000245829">
    <property type="component" value="Unassembled WGS sequence"/>
</dbReference>
<dbReference type="PANTHER" id="PTHR42751">
    <property type="entry name" value="SODIUM/HYDROGEN EXCHANGER FAMILY/TRKA DOMAIN PROTEIN"/>
    <property type="match status" value="1"/>
</dbReference>
<feature type="transmembrane region" description="Helical" evidence="7">
    <location>
        <begin position="150"/>
        <end position="172"/>
    </location>
</feature>
<dbReference type="Gene3D" id="1.20.1530.20">
    <property type="match status" value="1"/>
</dbReference>
<dbReference type="InterPro" id="IPR006153">
    <property type="entry name" value="Cation/H_exchanger_TM"/>
</dbReference>
<dbReference type="OrthoDB" id="43518at2157"/>
<feature type="transmembrane region" description="Helical" evidence="7">
    <location>
        <begin position="550"/>
        <end position="569"/>
    </location>
</feature>
<feature type="transmembrane region" description="Helical" evidence="7">
    <location>
        <begin position="184"/>
        <end position="206"/>
    </location>
</feature>
<organism evidence="9 10">
    <name type="scientific">Nitrosopumilus zosterae</name>
    <dbReference type="NCBI Taxonomy" id="718286"/>
    <lineage>
        <taxon>Archaea</taxon>
        <taxon>Nitrososphaerota</taxon>
        <taxon>Nitrososphaeria</taxon>
        <taxon>Nitrosopumilales</taxon>
        <taxon>Nitrosopumilaceae</taxon>
        <taxon>Nitrosopumilus</taxon>
    </lineage>
</organism>
<dbReference type="AlphaFoldDB" id="A0A2S2KU34"/>
<evidence type="ECO:0000256" key="7">
    <source>
        <dbReference type="SAM" id="Phobius"/>
    </source>
</evidence>
<comment type="subcellular location">
    <subcellularLocation>
        <location evidence="1">Membrane</location>
        <topology evidence="1">Multi-pass membrane protein</topology>
    </subcellularLocation>
</comment>
<keyword evidence="6 7" id="KW-0472">Membrane</keyword>
<feature type="transmembrane region" description="Helical" evidence="7">
    <location>
        <begin position="274"/>
        <end position="291"/>
    </location>
</feature>
<accession>A0A2S2KU34</accession>
<feature type="transmembrane region" description="Helical" evidence="7">
    <location>
        <begin position="90"/>
        <end position="114"/>
    </location>
</feature>
<dbReference type="GO" id="GO:1902600">
    <property type="term" value="P:proton transmembrane transport"/>
    <property type="evidence" value="ECO:0007669"/>
    <property type="project" value="InterPro"/>
</dbReference>
<evidence type="ECO:0000256" key="6">
    <source>
        <dbReference type="ARBA" id="ARBA00023136"/>
    </source>
</evidence>
<feature type="transmembrane region" description="Helical" evidence="7">
    <location>
        <begin position="34"/>
        <end position="53"/>
    </location>
</feature>
<reference evidence="9 10" key="1">
    <citation type="submission" date="2018-05" db="EMBL/GenBank/DDBJ databases">
        <title>genome sequencing of Nitrosopumilus sp. NM25.</title>
        <authorList>
            <person name="Mori K."/>
            <person name="Nakagawa T."/>
        </authorList>
    </citation>
    <scope>NUCLEOTIDE SEQUENCE [LARGE SCALE GENOMIC DNA]</scope>
    <source>
        <strain evidence="9 10">NM25</strain>
    </source>
</reference>
<feature type="transmembrane region" description="Helical" evidence="7">
    <location>
        <begin position="326"/>
        <end position="346"/>
    </location>
</feature>
<feature type="transmembrane region" description="Helical" evidence="7">
    <location>
        <begin position="6"/>
        <end position="27"/>
    </location>
</feature>
<dbReference type="InterPro" id="IPR038770">
    <property type="entry name" value="Na+/solute_symporter_sf"/>
</dbReference>
<feature type="transmembrane region" description="Helical" evidence="7">
    <location>
        <begin position="518"/>
        <end position="538"/>
    </location>
</feature>
<feature type="transmembrane region" description="Helical" evidence="7">
    <location>
        <begin position="227"/>
        <end position="254"/>
    </location>
</feature>
<feature type="transmembrane region" description="Helical" evidence="7">
    <location>
        <begin position="120"/>
        <end position="138"/>
    </location>
</feature>
<dbReference type="GO" id="GO:0015297">
    <property type="term" value="F:antiporter activity"/>
    <property type="evidence" value="ECO:0007669"/>
    <property type="project" value="InterPro"/>
</dbReference>
<evidence type="ECO:0000256" key="1">
    <source>
        <dbReference type="ARBA" id="ARBA00004141"/>
    </source>
</evidence>
<dbReference type="RefSeq" id="WP_109877566.1">
    <property type="nucleotide sequence ID" value="NZ_AP026695.1"/>
</dbReference>
<proteinExistence type="inferred from homology"/>
<sequence>MVSAEITEFISLLTVLLGGGMIGAWLMHKIKFPTMIGFILIGIIAGPFGLGIVKDTELINLLAEFGIVILLFVVGLEFSLEKLRRIGSQGILVGTIQLSIVFFLGYVTALSFGWTHIEGLYLGSILSITSTVVSLRLLRDMNLVKTKEMGTIVMILIIEDLAAVLLLAVLGNVSKGSGFEMFDIGMMILQSIVFFVLAVVIGTKIVPKIIEYVSNMKMEEAAFITSLALGFGLATLAHFMGLSTAIGAFLMGLIIASSKQSESIIKKILPIRDFFGVIFFVSIGMLFNIYLFPEAIWIALPIIAIAVFGKFLGNFFAASIAGNNLVSAATIATVMVPIAEFSFILAKQGVDTGSLRESIYPVILLVSLGTMFVIPLLLRVTPTLADSRSAIPMGFLNSVYITGQFFRKTFSNSSDGESHMLNQIFKKYGSRFVVNLVIIITILSAMDYFAPEIVMLLEDPNVPFFMDSSVFVSIITILLLAYPVFSLVGRMEKVVTAISNSITMNIGSQSTAKPVHRIIRNILSIGLVLLLVAIFITFTTKIEDIPNMPIIISTIGLLISAPLILDTILTVQKITHSNMVGLLSDDVNEDKDE</sequence>
<feature type="transmembrane region" description="Helical" evidence="7">
    <location>
        <begin position="358"/>
        <end position="378"/>
    </location>
</feature>
<feature type="transmembrane region" description="Helical" evidence="7">
    <location>
        <begin position="470"/>
        <end position="489"/>
    </location>
</feature>
<comment type="similarity">
    <text evidence="2">Belongs to the monovalent cation:proton antiporter 2 (CPA2) transporter (TC 2.A.37) family.</text>
</comment>
<keyword evidence="3" id="KW-0813">Transport</keyword>
<comment type="caution">
    <text evidence="9">The sequence shown here is derived from an EMBL/GenBank/DDBJ whole genome shotgun (WGS) entry which is preliminary data.</text>
</comment>
<evidence type="ECO:0000313" key="9">
    <source>
        <dbReference type="EMBL" id="GBH34968.1"/>
    </source>
</evidence>
<dbReference type="Pfam" id="PF00999">
    <property type="entry name" value="Na_H_Exchanger"/>
    <property type="match status" value="1"/>
</dbReference>
<evidence type="ECO:0000256" key="5">
    <source>
        <dbReference type="ARBA" id="ARBA00022989"/>
    </source>
</evidence>
<evidence type="ECO:0000256" key="2">
    <source>
        <dbReference type="ARBA" id="ARBA00005551"/>
    </source>
</evidence>
<gene>
    <name evidence="9" type="ORF">NZNM25_17590</name>
</gene>
<keyword evidence="10" id="KW-1185">Reference proteome</keyword>
<feature type="transmembrane region" description="Helical" evidence="7">
    <location>
        <begin position="59"/>
        <end position="78"/>
    </location>
</feature>
<evidence type="ECO:0000256" key="4">
    <source>
        <dbReference type="ARBA" id="ARBA00022692"/>
    </source>
</evidence>
<dbReference type="GO" id="GO:0016020">
    <property type="term" value="C:membrane"/>
    <property type="evidence" value="ECO:0007669"/>
    <property type="project" value="UniProtKB-SubCell"/>
</dbReference>
<feature type="domain" description="Cation/H+ exchanger transmembrane" evidence="8">
    <location>
        <begin position="22"/>
        <end position="379"/>
    </location>
</feature>